<keyword evidence="3" id="KW-0675">Receptor</keyword>
<feature type="signal peptide" evidence="2">
    <location>
        <begin position="1"/>
        <end position="32"/>
    </location>
</feature>
<dbReference type="InterPro" id="IPR005064">
    <property type="entry name" value="BUG"/>
</dbReference>
<dbReference type="Pfam" id="PF03401">
    <property type="entry name" value="TctC"/>
    <property type="match status" value="1"/>
</dbReference>
<sequence>MQTMNKISRPLAKSVLIALLAITALTTQSAFAQAWPTHTIKIVVPFGPGGANDLIARAAAEGMSKELGQSIVVENKPGAGATLGADFVAKATPDGYTFLIAAAGLVTNSLIKAKMPYKDADLTPVGMIAVSPSVIVVAADSPIKNLKELIEASKKGQGLNFSTAGTGSTPHFVAEMLKISGGGKFDIIPYKSGSEGMVAVVGHQTDATSEASVVVIPQIAGNKLRPIASTWNTRIAALKDVPTAKELGYSNIFIGHWAGLLAPAGTPNDILEKMNDALNKALKRPEIKDRLISQGIEPVGGTRASFVKFIEEERARLGAIVKATNMKED</sequence>
<organism evidence="3 4">
    <name type="scientific">Polynucleobacter kasalickyi</name>
    <dbReference type="NCBI Taxonomy" id="1938817"/>
    <lineage>
        <taxon>Bacteria</taxon>
        <taxon>Pseudomonadati</taxon>
        <taxon>Pseudomonadota</taxon>
        <taxon>Betaproteobacteria</taxon>
        <taxon>Burkholderiales</taxon>
        <taxon>Burkholderiaceae</taxon>
        <taxon>Polynucleobacter</taxon>
    </lineage>
</organism>
<keyword evidence="2" id="KW-0732">Signal</keyword>
<protein>
    <submittedName>
        <fullName evidence="3">Tripartite-type tricarboxylate transporter, receptor component TctC</fullName>
    </submittedName>
</protein>
<evidence type="ECO:0000256" key="1">
    <source>
        <dbReference type="ARBA" id="ARBA00006987"/>
    </source>
</evidence>
<dbReference type="STRING" id="1938817.SAMN06296008_101241"/>
<gene>
    <name evidence="3" type="ORF">SAMN06296008_101241</name>
</gene>
<dbReference type="AlphaFoldDB" id="A0A1W1Y4K2"/>
<accession>A0A1W1Y4K2</accession>
<dbReference type="SUPFAM" id="SSF53850">
    <property type="entry name" value="Periplasmic binding protein-like II"/>
    <property type="match status" value="1"/>
</dbReference>
<feature type="chain" id="PRO_5012235682" evidence="2">
    <location>
        <begin position="33"/>
        <end position="329"/>
    </location>
</feature>
<dbReference type="CDD" id="cd07012">
    <property type="entry name" value="PBP2_Bug_TTT"/>
    <property type="match status" value="1"/>
</dbReference>
<evidence type="ECO:0000256" key="2">
    <source>
        <dbReference type="SAM" id="SignalP"/>
    </source>
</evidence>
<dbReference type="PIRSF" id="PIRSF017082">
    <property type="entry name" value="YflP"/>
    <property type="match status" value="1"/>
</dbReference>
<proteinExistence type="inferred from homology"/>
<dbReference type="Proteomes" id="UP000192708">
    <property type="component" value="Unassembled WGS sequence"/>
</dbReference>
<evidence type="ECO:0000313" key="3">
    <source>
        <dbReference type="EMBL" id="SMC30668.1"/>
    </source>
</evidence>
<dbReference type="PANTHER" id="PTHR42928">
    <property type="entry name" value="TRICARBOXYLATE-BINDING PROTEIN"/>
    <property type="match status" value="1"/>
</dbReference>
<reference evidence="3 4" key="1">
    <citation type="submission" date="2017-04" db="EMBL/GenBank/DDBJ databases">
        <authorList>
            <person name="Afonso C.L."/>
            <person name="Miller P.J."/>
            <person name="Scott M.A."/>
            <person name="Spackman E."/>
            <person name="Goraichik I."/>
            <person name="Dimitrov K.M."/>
            <person name="Suarez D.L."/>
            <person name="Swayne D.E."/>
        </authorList>
    </citation>
    <scope>NUCLEOTIDE SEQUENCE [LARGE SCALE GENOMIC DNA]</scope>
    <source>
        <strain evidence="3 4">VK13</strain>
    </source>
</reference>
<dbReference type="Gene3D" id="3.40.190.10">
    <property type="entry name" value="Periplasmic binding protein-like II"/>
    <property type="match status" value="1"/>
</dbReference>
<keyword evidence="4" id="KW-1185">Reference proteome</keyword>
<comment type="similarity">
    <text evidence="1">Belongs to the UPF0065 (bug) family.</text>
</comment>
<dbReference type="EMBL" id="FWXJ01000001">
    <property type="protein sequence ID" value="SMC30668.1"/>
    <property type="molecule type" value="Genomic_DNA"/>
</dbReference>
<dbReference type="Gene3D" id="3.40.190.150">
    <property type="entry name" value="Bordetella uptake gene, domain 1"/>
    <property type="match status" value="1"/>
</dbReference>
<dbReference type="PANTHER" id="PTHR42928:SF5">
    <property type="entry name" value="BLR1237 PROTEIN"/>
    <property type="match status" value="1"/>
</dbReference>
<dbReference type="InterPro" id="IPR042100">
    <property type="entry name" value="Bug_dom1"/>
</dbReference>
<evidence type="ECO:0000313" key="4">
    <source>
        <dbReference type="Proteomes" id="UP000192708"/>
    </source>
</evidence>
<name>A0A1W1Y4K2_9BURK</name>